<protein>
    <recommendedName>
        <fullName evidence="7">Glutamyl-tRNA(Gln) amidotransferase subunit A</fullName>
        <shortName evidence="7">Glu-ADT subunit A</shortName>
        <ecNumber evidence="7">6.3.5.7</ecNumber>
    </recommendedName>
</protein>
<keyword evidence="10" id="KW-0808">Transferase</keyword>
<dbReference type="GO" id="GO:0005524">
    <property type="term" value="F:ATP binding"/>
    <property type="evidence" value="ECO:0007669"/>
    <property type="project" value="UniProtKB-KW"/>
</dbReference>
<feature type="compositionally biased region" description="Basic and acidic residues" evidence="8">
    <location>
        <begin position="10"/>
        <end position="21"/>
    </location>
</feature>
<dbReference type="AlphaFoldDB" id="E8U6Z0"/>
<name>E8U6Z0_DEIML</name>
<dbReference type="PANTHER" id="PTHR11895:SF151">
    <property type="entry name" value="GLUTAMYL-TRNA(GLN) AMIDOTRANSFERASE SUBUNIT A"/>
    <property type="match status" value="1"/>
</dbReference>
<keyword evidence="5 7" id="KW-0648">Protein biosynthesis</keyword>
<dbReference type="GO" id="GO:0050567">
    <property type="term" value="F:glutaminyl-tRNA synthase (glutamine-hydrolyzing) activity"/>
    <property type="evidence" value="ECO:0007669"/>
    <property type="project" value="UniProtKB-UniRule"/>
</dbReference>
<dbReference type="EMBL" id="CP002454">
    <property type="protein sequence ID" value="ADV66829.1"/>
    <property type="molecule type" value="Genomic_DNA"/>
</dbReference>
<feature type="active site" description="Charge relay system" evidence="7">
    <location>
        <position position="149"/>
    </location>
</feature>
<accession>E8U6Z0</accession>
<feature type="domain" description="Amidase" evidence="9">
    <location>
        <begin position="21"/>
        <end position="462"/>
    </location>
</feature>
<dbReference type="GO" id="GO:0006412">
    <property type="term" value="P:translation"/>
    <property type="evidence" value="ECO:0007669"/>
    <property type="project" value="UniProtKB-UniRule"/>
</dbReference>
<dbReference type="HAMAP" id="MF_00120">
    <property type="entry name" value="GatA"/>
    <property type="match status" value="1"/>
</dbReference>
<keyword evidence="11" id="KW-1185">Reference proteome</keyword>
<dbReference type="GO" id="GO:0030956">
    <property type="term" value="C:glutamyl-tRNA(Gln) amidotransferase complex"/>
    <property type="evidence" value="ECO:0007669"/>
    <property type="project" value="InterPro"/>
</dbReference>
<comment type="similarity">
    <text evidence="1 7">Belongs to the amidase family. GatA subfamily.</text>
</comment>
<feature type="active site" description="Charge relay system" evidence="7">
    <location>
        <position position="74"/>
    </location>
</feature>
<dbReference type="eggNOG" id="COG0154">
    <property type="taxonomic scope" value="Bacteria"/>
</dbReference>
<feature type="active site" description="Acyl-ester intermediate" evidence="7">
    <location>
        <position position="173"/>
    </location>
</feature>
<keyword evidence="2 7" id="KW-0436">Ligase</keyword>
<gene>
    <name evidence="7" type="primary">gatA</name>
    <name evidence="10" type="ordered locus">Deima_1177</name>
</gene>
<organism evidence="10 11">
    <name type="scientific">Deinococcus maricopensis (strain DSM 21211 / LMG 22137 / NRRL B-23946 / LB-34)</name>
    <dbReference type="NCBI Taxonomy" id="709986"/>
    <lineage>
        <taxon>Bacteria</taxon>
        <taxon>Thermotogati</taxon>
        <taxon>Deinococcota</taxon>
        <taxon>Deinococci</taxon>
        <taxon>Deinococcales</taxon>
        <taxon>Deinococcaceae</taxon>
        <taxon>Deinococcus</taxon>
    </lineage>
</organism>
<dbReference type="EC" id="6.3.5.7" evidence="7"/>
<dbReference type="RefSeq" id="WP_013556334.1">
    <property type="nucleotide sequence ID" value="NC_014958.1"/>
</dbReference>
<dbReference type="InterPro" id="IPR000120">
    <property type="entry name" value="Amidase"/>
</dbReference>
<evidence type="ECO:0000259" key="9">
    <source>
        <dbReference type="Pfam" id="PF01425"/>
    </source>
</evidence>
<sequence>MHFSATQQAREVRAGRARPEDLTEQALQEAQRLEHLGALISRRDDEARADASEVAARVARGEHLPLAGVPVVIKDNLNLQGTHTTCGSRALGGYVSPYTATAVQRLRAAGAVIIGKANMDEFAMGSSTESGAFGRARNPWDPARVPGGSSGGSAVAVASGMVPLSLGSDTGGSVRQPAAFTGVYGFKPTYGRVSRYGLVAYASSLDQVGPFARHAEDLATVMDVIAGHDPRDGTSLQAPPAFTSALGLELRGKRFAFIRESLEGNTAGVMATLERTRALLEGAGATVAEVSLPTLKYGIAAYYLIATPEASSNLARYDGMVYSHRNPDVPEMVQSMSVSRGEAFGAEVKRRILMGTYALSSGYYDAYYSKAMRVRRLIAQEFAGAFEQFDALITPTSPFPAFRRGERSQDPLAMYAADVDTVPVNLAGVPAISVPMGTEQVEGVDLPIGMQFIAAPLADEQLVGLAYALEGLTEGEYLRLPPQ</sequence>
<evidence type="ECO:0000256" key="5">
    <source>
        <dbReference type="ARBA" id="ARBA00022917"/>
    </source>
</evidence>
<dbReference type="HOGENOM" id="CLU_009600_0_3_0"/>
<evidence type="ECO:0000256" key="3">
    <source>
        <dbReference type="ARBA" id="ARBA00022741"/>
    </source>
</evidence>
<comment type="catalytic activity">
    <reaction evidence="6 7">
        <text>L-glutamyl-tRNA(Gln) + L-glutamine + ATP + H2O = L-glutaminyl-tRNA(Gln) + L-glutamate + ADP + phosphate + H(+)</text>
        <dbReference type="Rhea" id="RHEA:17521"/>
        <dbReference type="Rhea" id="RHEA-COMP:9681"/>
        <dbReference type="Rhea" id="RHEA-COMP:9684"/>
        <dbReference type="ChEBI" id="CHEBI:15377"/>
        <dbReference type="ChEBI" id="CHEBI:15378"/>
        <dbReference type="ChEBI" id="CHEBI:29985"/>
        <dbReference type="ChEBI" id="CHEBI:30616"/>
        <dbReference type="ChEBI" id="CHEBI:43474"/>
        <dbReference type="ChEBI" id="CHEBI:58359"/>
        <dbReference type="ChEBI" id="CHEBI:78520"/>
        <dbReference type="ChEBI" id="CHEBI:78521"/>
        <dbReference type="ChEBI" id="CHEBI:456216"/>
        <dbReference type="EC" id="6.3.5.7"/>
    </reaction>
</comment>
<evidence type="ECO:0000256" key="7">
    <source>
        <dbReference type="HAMAP-Rule" id="MF_00120"/>
    </source>
</evidence>
<dbReference type="OrthoDB" id="9811471at2"/>
<dbReference type="PANTHER" id="PTHR11895">
    <property type="entry name" value="TRANSAMIDASE"/>
    <property type="match status" value="1"/>
</dbReference>
<evidence type="ECO:0000256" key="1">
    <source>
        <dbReference type="ARBA" id="ARBA00008069"/>
    </source>
</evidence>
<keyword evidence="4 7" id="KW-0067">ATP-binding</keyword>
<reference evidence="10 11" key="1">
    <citation type="journal article" date="2011" name="Stand. Genomic Sci.">
        <title>Complete genome sequence of Deinococcus maricopensis type strain (LB-34).</title>
        <authorList>
            <person name="Pukall R."/>
            <person name="Zeytun A."/>
            <person name="Lucas S."/>
            <person name="Lapidus A."/>
            <person name="Hammon N."/>
            <person name="Deshpande S."/>
            <person name="Nolan M."/>
            <person name="Cheng J.F."/>
            <person name="Pitluck S."/>
            <person name="Liolios K."/>
            <person name="Pagani I."/>
            <person name="Mikhailova N."/>
            <person name="Ivanova N."/>
            <person name="Mavromatis K."/>
            <person name="Pati A."/>
            <person name="Tapia R."/>
            <person name="Han C."/>
            <person name="Goodwin L."/>
            <person name="Chen A."/>
            <person name="Palaniappan K."/>
            <person name="Land M."/>
            <person name="Hauser L."/>
            <person name="Chang Y.J."/>
            <person name="Jeffries C.D."/>
            <person name="Brambilla E.M."/>
            <person name="Rohde M."/>
            <person name="Goker M."/>
            <person name="Detter J.C."/>
            <person name="Woyke T."/>
            <person name="Bristow J."/>
            <person name="Eisen J.A."/>
            <person name="Markowitz V."/>
            <person name="Hugenholtz P."/>
            <person name="Kyrpides N.C."/>
            <person name="Klenk H.P."/>
        </authorList>
    </citation>
    <scope>NUCLEOTIDE SEQUENCE [LARGE SCALE GENOMIC DNA]</scope>
    <source>
        <strain evidence="11">DSM 21211 / LMG 22137 / NRRL B-23946 / LB-34</strain>
    </source>
</reference>
<keyword evidence="3 7" id="KW-0547">Nucleotide-binding</keyword>
<dbReference type="InterPro" id="IPR020556">
    <property type="entry name" value="Amidase_CS"/>
</dbReference>
<reference evidence="11" key="2">
    <citation type="submission" date="2011-01" db="EMBL/GenBank/DDBJ databases">
        <title>The complete genome of Deinococcus maricopensis DSM 21211.</title>
        <authorList>
            <consortium name="US DOE Joint Genome Institute (JGI-PGF)"/>
            <person name="Lucas S."/>
            <person name="Copeland A."/>
            <person name="Lapidus A."/>
            <person name="Goodwin L."/>
            <person name="Pitluck S."/>
            <person name="Kyrpides N."/>
            <person name="Mavromatis K."/>
            <person name="Pagani I."/>
            <person name="Ivanova N."/>
            <person name="Ovchinnikova G."/>
            <person name="Zeytun A."/>
            <person name="Detter J.C."/>
            <person name="Han C."/>
            <person name="Land M."/>
            <person name="Hauser L."/>
            <person name="Markowitz V."/>
            <person name="Cheng J.-F."/>
            <person name="Hugenholtz P."/>
            <person name="Woyke T."/>
            <person name="Wu D."/>
            <person name="Pukall R."/>
            <person name="Gehrich-Schroeter G."/>
            <person name="Brambilla E."/>
            <person name="Klenk H.-P."/>
            <person name="Eisen J.A."/>
        </authorList>
    </citation>
    <scope>NUCLEOTIDE SEQUENCE [LARGE SCALE GENOMIC DNA]</scope>
    <source>
        <strain evidence="11">DSM 21211 / LMG 22137 / NRRL B-23946 / LB-34</strain>
    </source>
</reference>
<evidence type="ECO:0000256" key="2">
    <source>
        <dbReference type="ARBA" id="ARBA00022598"/>
    </source>
</evidence>
<dbReference type="Proteomes" id="UP000008635">
    <property type="component" value="Chromosome"/>
</dbReference>
<dbReference type="GO" id="GO:0016740">
    <property type="term" value="F:transferase activity"/>
    <property type="evidence" value="ECO:0007669"/>
    <property type="project" value="UniProtKB-KW"/>
</dbReference>
<comment type="function">
    <text evidence="7">Allows the formation of correctly charged Gln-tRNA(Gln) through the transamidation of misacylated Glu-tRNA(Gln) in organisms which lack glutaminyl-tRNA synthetase. The reaction takes place in the presence of glutamine and ATP through an activated gamma-phospho-Glu-tRNA(Gln).</text>
</comment>
<evidence type="ECO:0000256" key="4">
    <source>
        <dbReference type="ARBA" id="ARBA00022840"/>
    </source>
</evidence>
<dbReference type="KEGG" id="dmr:Deima_1177"/>
<evidence type="ECO:0000256" key="6">
    <source>
        <dbReference type="ARBA" id="ARBA00047407"/>
    </source>
</evidence>
<dbReference type="STRING" id="709986.Deima_1177"/>
<dbReference type="InterPro" id="IPR023631">
    <property type="entry name" value="Amidase_dom"/>
</dbReference>
<proteinExistence type="inferred from homology"/>
<evidence type="ECO:0000313" key="11">
    <source>
        <dbReference type="Proteomes" id="UP000008635"/>
    </source>
</evidence>
<dbReference type="Pfam" id="PF01425">
    <property type="entry name" value="Amidase"/>
    <property type="match status" value="1"/>
</dbReference>
<evidence type="ECO:0000313" key="10">
    <source>
        <dbReference type="EMBL" id="ADV66829.1"/>
    </source>
</evidence>
<evidence type="ECO:0000256" key="8">
    <source>
        <dbReference type="SAM" id="MobiDB-lite"/>
    </source>
</evidence>
<dbReference type="InterPro" id="IPR004412">
    <property type="entry name" value="GatA"/>
</dbReference>
<dbReference type="Gene3D" id="3.90.1300.10">
    <property type="entry name" value="Amidase signature (AS) domain"/>
    <property type="match status" value="1"/>
</dbReference>
<dbReference type="SUPFAM" id="SSF75304">
    <property type="entry name" value="Amidase signature (AS) enzymes"/>
    <property type="match status" value="1"/>
</dbReference>
<dbReference type="PROSITE" id="PS00571">
    <property type="entry name" value="AMIDASES"/>
    <property type="match status" value="1"/>
</dbReference>
<feature type="region of interest" description="Disordered" evidence="8">
    <location>
        <begin position="1"/>
        <end position="21"/>
    </location>
</feature>
<dbReference type="NCBIfam" id="TIGR00132">
    <property type="entry name" value="gatA"/>
    <property type="match status" value="1"/>
</dbReference>
<dbReference type="InterPro" id="IPR036928">
    <property type="entry name" value="AS_sf"/>
</dbReference>
<comment type="subunit">
    <text evidence="7">Heterotrimer of A, B and C subunits.</text>
</comment>